<dbReference type="AlphaFoldDB" id="A0A0F9URL2"/>
<evidence type="ECO:0000256" key="1">
    <source>
        <dbReference type="SAM" id="MobiDB-lite"/>
    </source>
</evidence>
<organism evidence="2">
    <name type="scientific">marine sediment metagenome</name>
    <dbReference type="NCBI Taxonomy" id="412755"/>
    <lineage>
        <taxon>unclassified sequences</taxon>
        <taxon>metagenomes</taxon>
        <taxon>ecological metagenomes</taxon>
    </lineage>
</organism>
<accession>A0A0F9URL2</accession>
<evidence type="ECO:0000313" key="2">
    <source>
        <dbReference type="EMBL" id="KKN90162.1"/>
    </source>
</evidence>
<protein>
    <submittedName>
        <fullName evidence="2">Uncharacterized protein</fullName>
    </submittedName>
</protein>
<comment type="caution">
    <text evidence="2">The sequence shown here is derived from an EMBL/GenBank/DDBJ whole genome shotgun (WGS) entry which is preliminary data.</text>
</comment>
<proteinExistence type="predicted"/>
<gene>
    <name evidence="2" type="ORF">LCGC14_0232780</name>
</gene>
<name>A0A0F9URL2_9ZZZZ</name>
<dbReference type="EMBL" id="LAZR01000113">
    <property type="protein sequence ID" value="KKN90162.1"/>
    <property type="molecule type" value="Genomic_DNA"/>
</dbReference>
<sequence length="94" mass="10548">MANEHFNAEHPTFGEAFEISDDPDKEGTLFMDDCGAKYNISESGWYYWYRQDDNEPLQLPDGSIVAGPFDSHDAAMAASEENFPGEDAFKPVLH</sequence>
<feature type="region of interest" description="Disordered" evidence="1">
    <location>
        <begin position="1"/>
        <end position="21"/>
    </location>
</feature>
<reference evidence="2" key="1">
    <citation type="journal article" date="2015" name="Nature">
        <title>Complex archaea that bridge the gap between prokaryotes and eukaryotes.</title>
        <authorList>
            <person name="Spang A."/>
            <person name="Saw J.H."/>
            <person name="Jorgensen S.L."/>
            <person name="Zaremba-Niedzwiedzka K."/>
            <person name="Martijn J."/>
            <person name="Lind A.E."/>
            <person name="van Eijk R."/>
            <person name="Schleper C."/>
            <person name="Guy L."/>
            <person name="Ettema T.J."/>
        </authorList>
    </citation>
    <scope>NUCLEOTIDE SEQUENCE</scope>
</reference>